<dbReference type="InterPro" id="IPR011701">
    <property type="entry name" value="MFS"/>
</dbReference>
<organism evidence="2 3">
    <name type="scientific">Lottia gigantea</name>
    <name type="common">Giant owl limpet</name>
    <dbReference type="NCBI Taxonomy" id="225164"/>
    <lineage>
        <taxon>Eukaryota</taxon>
        <taxon>Metazoa</taxon>
        <taxon>Spiralia</taxon>
        <taxon>Lophotrochozoa</taxon>
        <taxon>Mollusca</taxon>
        <taxon>Gastropoda</taxon>
        <taxon>Patellogastropoda</taxon>
        <taxon>Lottioidea</taxon>
        <taxon>Lottiidae</taxon>
        <taxon>Lottia</taxon>
    </lineage>
</organism>
<feature type="transmembrane region" description="Helical" evidence="1">
    <location>
        <begin position="390"/>
        <end position="413"/>
    </location>
</feature>
<feature type="transmembrane region" description="Helical" evidence="1">
    <location>
        <begin position="117"/>
        <end position="137"/>
    </location>
</feature>
<evidence type="ECO:0000313" key="3">
    <source>
        <dbReference type="Proteomes" id="UP000030746"/>
    </source>
</evidence>
<keyword evidence="1" id="KW-0472">Membrane</keyword>
<dbReference type="KEGG" id="lgi:LOTGIDRAFT_154058"/>
<keyword evidence="3" id="KW-1185">Reference proteome</keyword>
<feature type="transmembrane region" description="Helical" evidence="1">
    <location>
        <begin position="149"/>
        <end position="171"/>
    </location>
</feature>
<dbReference type="GO" id="GO:0022857">
    <property type="term" value="F:transmembrane transporter activity"/>
    <property type="evidence" value="ECO:0007669"/>
    <property type="project" value="InterPro"/>
</dbReference>
<feature type="transmembrane region" description="Helical" evidence="1">
    <location>
        <begin position="453"/>
        <end position="472"/>
    </location>
</feature>
<dbReference type="OrthoDB" id="330047at2759"/>
<dbReference type="SUPFAM" id="SSF103473">
    <property type="entry name" value="MFS general substrate transporter"/>
    <property type="match status" value="1"/>
</dbReference>
<feature type="transmembrane region" description="Helical" evidence="1">
    <location>
        <begin position="320"/>
        <end position="343"/>
    </location>
</feature>
<feature type="transmembrane region" description="Helical" evidence="1">
    <location>
        <begin position="12"/>
        <end position="36"/>
    </location>
</feature>
<evidence type="ECO:0008006" key="4">
    <source>
        <dbReference type="Google" id="ProtNLM"/>
    </source>
</evidence>
<dbReference type="Gene3D" id="1.20.1250.20">
    <property type="entry name" value="MFS general substrate transporter like domains"/>
    <property type="match status" value="1"/>
</dbReference>
<evidence type="ECO:0000313" key="2">
    <source>
        <dbReference type="EMBL" id="ESO88988.1"/>
    </source>
</evidence>
<accession>V3ZD14</accession>
<dbReference type="GeneID" id="20236203"/>
<protein>
    <recommendedName>
        <fullName evidence="4">Major facilitator superfamily (MFS) profile domain-containing protein</fullName>
    </recommendedName>
</protein>
<dbReference type="RefSeq" id="XP_009060038.1">
    <property type="nucleotide sequence ID" value="XM_009061790.1"/>
</dbReference>
<dbReference type="HOGENOM" id="CLU_035676_1_1_1"/>
<dbReference type="InterPro" id="IPR027197">
    <property type="entry name" value="SLC43A3"/>
</dbReference>
<feature type="transmembrane region" description="Helical" evidence="1">
    <location>
        <begin position="183"/>
        <end position="203"/>
    </location>
</feature>
<gene>
    <name evidence="2" type="ORF">LOTGIDRAFT_154058</name>
</gene>
<evidence type="ECO:0000256" key="1">
    <source>
        <dbReference type="SAM" id="Phobius"/>
    </source>
</evidence>
<proteinExistence type="predicted"/>
<name>V3ZD14_LOTGI</name>
<dbReference type="CTD" id="20236203"/>
<dbReference type="InterPro" id="IPR036259">
    <property type="entry name" value="MFS_trans_sf"/>
</dbReference>
<sequence>MAYYSRTRKFIMAVWAVVETVLFGGLIFGWGSIVFVLKDSGVYSYLCNQDGEDSVTGCSAQDSRLSLVFAIDSALYGVGCAVIGQINYRYGTRVTRIISSLIFITGTLLMTFESPSIPWLVFPGLACIGIGGIPLFITNAQIGNLFETGGSTFVAMLSGAVSMSAIIELIAKVAYEHGFSTQKFYLLLTGLYSMTFVSTFIFLPKDFITKTPSTLFDKHQKKQKDEPVCIISYVINKDDLDDKNKAKDFHLEDMNRNKLEIEYDTEKPFLPLLKHCILSHEYLLQVYWFSILQLIYLYFLSSLNPWLNQIFHGDEVQVSYFTNLLLYLMMGNFILSPIVGALYDWFQRYYKDSSSKKRREMMPAVIPLMCGSALGLILTILMSLPASTATLYPIFTIVVTFRSFVYSSPASVFSAVFPAQYFGSLFGIMIVSAGLIGLLQFALFTWAESTSFIRVWHCLVFLVCTTLIHPLIQWRGCRRMEESMKKVPDLLKS</sequence>
<dbReference type="PANTHER" id="PTHR20765">
    <property type="entry name" value="SOLUTE CARRIER FAMILY 43 MEMBER 3-RELATED"/>
    <property type="match status" value="1"/>
</dbReference>
<feature type="transmembrane region" description="Helical" evidence="1">
    <location>
        <begin position="425"/>
        <end position="447"/>
    </location>
</feature>
<dbReference type="EMBL" id="KB202619">
    <property type="protein sequence ID" value="ESO88988.1"/>
    <property type="molecule type" value="Genomic_DNA"/>
</dbReference>
<keyword evidence="1" id="KW-0812">Transmembrane</keyword>
<dbReference type="Proteomes" id="UP000030746">
    <property type="component" value="Unassembled WGS sequence"/>
</dbReference>
<feature type="transmembrane region" description="Helical" evidence="1">
    <location>
        <begin position="67"/>
        <end position="87"/>
    </location>
</feature>
<reference evidence="2 3" key="1">
    <citation type="journal article" date="2013" name="Nature">
        <title>Insights into bilaterian evolution from three spiralian genomes.</title>
        <authorList>
            <person name="Simakov O."/>
            <person name="Marletaz F."/>
            <person name="Cho S.J."/>
            <person name="Edsinger-Gonzales E."/>
            <person name="Havlak P."/>
            <person name="Hellsten U."/>
            <person name="Kuo D.H."/>
            <person name="Larsson T."/>
            <person name="Lv J."/>
            <person name="Arendt D."/>
            <person name="Savage R."/>
            <person name="Osoegawa K."/>
            <person name="de Jong P."/>
            <person name="Grimwood J."/>
            <person name="Chapman J.A."/>
            <person name="Shapiro H."/>
            <person name="Aerts A."/>
            <person name="Otillar R.P."/>
            <person name="Terry A.Y."/>
            <person name="Boore J.L."/>
            <person name="Grigoriev I.V."/>
            <person name="Lindberg D.R."/>
            <person name="Seaver E.C."/>
            <person name="Weisblat D.A."/>
            <person name="Putnam N.H."/>
            <person name="Rokhsar D.S."/>
        </authorList>
    </citation>
    <scope>NUCLEOTIDE SEQUENCE [LARGE SCALE GENOMIC DNA]</scope>
</reference>
<feature type="transmembrane region" description="Helical" evidence="1">
    <location>
        <begin position="364"/>
        <end position="384"/>
    </location>
</feature>
<dbReference type="AlphaFoldDB" id="V3ZD14"/>
<feature type="transmembrane region" description="Helical" evidence="1">
    <location>
        <begin position="94"/>
        <end position="111"/>
    </location>
</feature>
<dbReference type="Pfam" id="PF07690">
    <property type="entry name" value="MFS_1"/>
    <property type="match status" value="1"/>
</dbReference>
<keyword evidence="1" id="KW-1133">Transmembrane helix</keyword>
<dbReference type="OMA" id="WTALHYM"/>
<dbReference type="PANTHER" id="PTHR20765:SF1">
    <property type="entry name" value="EQUILIBRATIVE NUCLEOBASE TRANSPORTER 1"/>
    <property type="match status" value="1"/>
</dbReference>
<feature type="transmembrane region" description="Helical" evidence="1">
    <location>
        <begin position="282"/>
        <end position="300"/>
    </location>
</feature>